<feature type="non-terminal residue" evidence="3">
    <location>
        <position position="88"/>
    </location>
</feature>
<evidence type="ECO:0000313" key="3">
    <source>
        <dbReference type="EMBL" id="CAF2150435.1"/>
    </source>
</evidence>
<protein>
    <submittedName>
        <fullName evidence="3">(rape) hypothetical protein</fullName>
    </submittedName>
</protein>
<dbReference type="PANTHER" id="PTHR46281">
    <property type="entry name" value="CYTOCHROME C OXIDASE SUBUNIT 6B"/>
    <property type="match status" value="1"/>
</dbReference>
<reference evidence="3" key="1">
    <citation type="submission" date="2021-01" db="EMBL/GenBank/DDBJ databases">
        <authorList>
            <consortium name="Genoscope - CEA"/>
            <person name="William W."/>
        </authorList>
    </citation>
    <scope>NUCLEOTIDE SEQUENCE</scope>
</reference>
<gene>
    <name evidence="3" type="ORF">DARMORV10_A01P19440.1</name>
</gene>
<dbReference type="InterPro" id="IPR003213">
    <property type="entry name" value="Cyt_c_oxidase_su6B"/>
</dbReference>
<comment type="subcellular location">
    <subcellularLocation>
        <location evidence="1">Mitochondrion</location>
    </subcellularLocation>
</comment>
<dbReference type="EMBL" id="HG994355">
    <property type="protein sequence ID" value="CAF2150435.1"/>
    <property type="molecule type" value="Genomic_DNA"/>
</dbReference>
<dbReference type="GO" id="GO:0005739">
    <property type="term" value="C:mitochondrion"/>
    <property type="evidence" value="ECO:0007669"/>
    <property type="project" value="UniProtKB-SubCell"/>
</dbReference>
<dbReference type="GO" id="GO:0045277">
    <property type="term" value="C:respiratory chain complex IV"/>
    <property type="evidence" value="ECO:0007669"/>
    <property type="project" value="InterPro"/>
</dbReference>
<dbReference type="PANTHER" id="PTHR46281:SF8">
    <property type="entry name" value="CYTOCHROME C OXIDASE SUBUNIT 12, MITOCHONDRIAL"/>
    <property type="match status" value="1"/>
</dbReference>
<keyword evidence="2" id="KW-0496">Mitochondrion</keyword>
<proteinExistence type="predicted"/>
<dbReference type="AlphaFoldDB" id="A0A816XTC0"/>
<sequence length="88" mass="10104">NQIELKTAPADFRFPTTNQTRHCFTRYIEFHRYSLFKMLHLSAQLQRVRTPVTARGSPSTTALSALENGYVFALLLVYHLSSFSTHIS</sequence>
<evidence type="ECO:0000256" key="2">
    <source>
        <dbReference type="ARBA" id="ARBA00023128"/>
    </source>
</evidence>
<dbReference type="Gene3D" id="1.10.10.140">
    <property type="entry name" value="Cytochrome c oxidase, subunit VIb"/>
    <property type="match status" value="1"/>
</dbReference>
<accession>A0A816XTC0</accession>
<name>A0A816XTC0_BRANA</name>
<organism evidence="3">
    <name type="scientific">Brassica napus</name>
    <name type="common">Rape</name>
    <dbReference type="NCBI Taxonomy" id="3708"/>
    <lineage>
        <taxon>Eukaryota</taxon>
        <taxon>Viridiplantae</taxon>
        <taxon>Streptophyta</taxon>
        <taxon>Embryophyta</taxon>
        <taxon>Tracheophyta</taxon>
        <taxon>Spermatophyta</taxon>
        <taxon>Magnoliopsida</taxon>
        <taxon>eudicotyledons</taxon>
        <taxon>Gunneridae</taxon>
        <taxon>Pentapetalae</taxon>
        <taxon>rosids</taxon>
        <taxon>malvids</taxon>
        <taxon>Brassicales</taxon>
        <taxon>Brassicaceae</taxon>
        <taxon>Brassiceae</taxon>
        <taxon>Brassica</taxon>
    </lineage>
</organism>
<dbReference type="Proteomes" id="UP001295469">
    <property type="component" value="Chromosome A01"/>
</dbReference>
<evidence type="ECO:0000256" key="1">
    <source>
        <dbReference type="ARBA" id="ARBA00004173"/>
    </source>
</evidence>
<dbReference type="InterPro" id="IPR036549">
    <property type="entry name" value="CX6/COA6-like_sf"/>
</dbReference>
<dbReference type="SUPFAM" id="SSF47694">
    <property type="entry name" value="Cytochrome c oxidase subunit h"/>
    <property type="match status" value="1"/>
</dbReference>